<dbReference type="GO" id="GO:0006865">
    <property type="term" value="P:amino acid transport"/>
    <property type="evidence" value="ECO:0007669"/>
    <property type="project" value="UniProtKB-KW"/>
</dbReference>
<evidence type="ECO:0000313" key="11">
    <source>
        <dbReference type="Proteomes" id="UP000184096"/>
    </source>
</evidence>
<dbReference type="GO" id="GO:0005886">
    <property type="term" value="C:plasma membrane"/>
    <property type="evidence" value="ECO:0007669"/>
    <property type="project" value="UniProtKB-SubCell"/>
</dbReference>
<evidence type="ECO:0000256" key="4">
    <source>
        <dbReference type="ARBA" id="ARBA00022692"/>
    </source>
</evidence>
<evidence type="ECO:0000256" key="6">
    <source>
        <dbReference type="ARBA" id="ARBA00022989"/>
    </source>
</evidence>
<comment type="similarity">
    <text evidence="8">Belongs to the binding-protein-dependent transport system permease family. LivHM subfamily.</text>
</comment>
<gene>
    <name evidence="10" type="ORF">SAMN05444170_5751</name>
</gene>
<accession>A0A1M7ULW9</accession>
<evidence type="ECO:0000256" key="8">
    <source>
        <dbReference type="ARBA" id="ARBA00037998"/>
    </source>
</evidence>
<feature type="transmembrane region" description="Helical" evidence="9">
    <location>
        <begin position="195"/>
        <end position="220"/>
    </location>
</feature>
<dbReference type="EMBL" id="LT670849">
    <property type="protein sequence ID" value="SHN84013.1"/>
    <property type="molecule type" value="Genomic_DNA"/>
</dbReference>
<keyword evidence="11" id="KW-1185">Reference proteome</keyword>
<sequence>MAYLRSKLTLDLAIVVGIDFIYAVATLALISVGLAIVFGMMRIINLAHGEFMVMGSYSAAVAVHHHINIWIAILVIPPIAVAVIGAVIERLIIRHLYGRMVETMLATWGLSLFIVGGLTMVFGDITEGVPTPLRGITIGAYQASGYSLFVIAMSIVTIIGVYIILRTSRLGLLARGTMQNAEMAAALGVDTSRIYAVTFAFGAALAGLAGGILAPVSGVFPNIGGSYIGRAFITVIGGGPAALVGTISASTLFGVINQLATFASNPVYGEVALLVAAIILIRLLPQGITGRYFRGHL</sequence>
<dbReference type="PANTHER" id="PTHR11795:SF447">
    <property type="entry name" value="ABC TRANSPORTER PERMEASE PROTEIN"/>
    <property type="match status" value="1"/>
</dbReference>
<name>A0A1M7ULW9_9BRAD</name>
<dbReference type="AlphaFoldDB" id="A0A1M7ULW9"/>
<proteinExistence type="inferred from homology"/>
<dbReference type="Pfam" id="PF02653">
    <property type="entry name" value="BPD_transp_2"/>
    <property type="match status" value="1"/>
</dbReference>
<evidence type="ECO:0000256" key="3">
    <source>
        <dbReference type="ARBA" id="ARBA00022475"/>
    </source>
</evidence>
<feature type="transmembrane region" description="Helical" evidence="9">
    <location>
        <begin position="69"/>
        <end position="93"/>
    </location>
</feature>
<comment type="subcellular location">
    <subcellularLocation>
        <location evidence="1">Cell membrane</location>
        <topology evidence="1">Multi-pass membrane protein</topology>
    </subcellularLocation>
</comment>
<evidence type="ECO:0000256" key="5">
    <source>
        <dbReference type="ARBA" id="ARBA00022970"/>
    </source>
</evidence>
<evidence type="ECO:0000256" key="1">
    <source>
        <dbReference type="ARBA" id="ARBA00004651"/>
    </source>
</evidence>
<evidence type="ECO:0000256" key="7">
    <source>
        <dbReference type="ARBA" id="ARBA00023136"/>
    </source>
</evidence>
<feature type="transmembrane region" description="Helical" evidence="9">
    <location>
        <begin position="12"/>
        <end position="36"/>
    </location>
</feature>
<dbReference type="CDD" id="cd06582">
    <property type="entry name" value="TM_PBP1_LivH_like"/>
    <property type="match status" value="1"/>
</dbReference>
<organism evidence="10 11">
    <name type="scientific">Bradyrhizobium erythrophlei</name>
    <dbReference type="NCBI Taxonomy" id="1437360"/>
    <lineage>
        <taxon>Bacteria</taxon>
        <taxon>Pseudomonadati</taxon>
        <taxon>Pseudomonadota</taxon>
        <taxon>Alphaproteobacteria</taxon>
        <taxon>Hyphomicrobiales</taxon>
        <taxon>Nitrobacteraceae</taxon>
        <taxon>Bradyrhizobium</taxon>
    </lineage>
</organism>
<dbReference type="GO" id="GO:0022857">
    <property type="term" value="F:transmembrane transporter activity"/>
    <property type="evidence" value="ECO:0007669"/>
    <property type="project" value="InterPro"/>
</dbReference>
<dbReference type="PANTHER" id="PTHR11795">
    <property type="entry name" value="BRANCHED-CHAIN AMINO ACID TRANSPORT SYSTEM PERMEASE PROTEIN LIVH"/>
    <property type="match status" value="1"/>
</dbReference>
<feature type="transmembrane region" description="Helical" evidence="9">
    <location>
        <begin position="267"/>
        <end position="284"/>
    </location>
</feature>
<dbReference type="Proteomes" id="UP000184096">
    <property type="component" value="Chromosome I"/>
</dbReference>
<keyword evidence="3" id="KW-1003">Cell membrane</keyword>
<evidence type="ECO:0000256" key="9">
    <source>
        <dbReference type="SAM" id="Phobius"/>
    </source>
</evidence>
<dbReference type="InterPro" id="IPR001851">
    <property type="entry name" value="ABC_transp_permease"/>
</dbReference>
<keyword evidence="7 9" id="KW-0472">Membrane</keyword>
<evidence type="ECO:0000256" key="2">
    <source>
        <dbReference type="ARBA" id="ARBA00022448"/>
    </source>
</evidence>
<dbReference type="InterPro" id="IPR052157">
    <property type="entry name" value="BCAA_transport_permease"/>
</dbReference>
<feature type="transmembrane region" description="Helical" evidence="9">
    <location>
        <begin position="105"/>
        <end position="123"/>
    </location>
</feature>
<evidence type="ECO:0000313" key="10">
    <source>
        <dbReference type="EMBL" id="SHN84013.1"/>
    </source>
</evidence>
<keyword evidence="2" id="KW-0813">Transport</keyword>
<protein>
    <submittedName>
        <fullName evidence="10">Amino acid/amide ABC transporter membrane protein 1, HAAT family</fullName>
    </submittedName>
</protein>
<reference evidence="11" key="1">
    <citation type="submission" date="2016-11" db="EMBL/GenBank/DDBJ databases">
        <authorList>
            <person name="Varghese N."/>
            <person name="Submissions S."/>
        </authorList>
    </citation>
    <scope>NUCLEOTIDE SEQUENCE [LARGE SCALE GENOMIC DNA]</scope>
    <source>
        <strain evidence="11">GAS401</strain>
    </source>
</reference>
<keyword evidence="6 9" id="KW-1133">Transmembrane helix</keyword>
<keyword evidence="4 9" id="KW-0812">Transmembrane</keyword>
<feature type="transmembrane region" description="Helical" evidence="9">
    <location>
        <begin position="232"/>
        <end position="255"/>
    </location>
</feature>
<feature type="transmembrane region" description="Helical" evidence="9">
    <location>
        <begin position="143"/>
        <end position="165"/>
    </location>
</feature>
<keyword evidence="5" id="KW-0029">Amino-acid transport</keyword>